<proteinExistence type="predicted"/>
<dbReference type="SUPFAM" id="SSF48726">
    <property type="entry name" value="Immunoglobulin"/>
    <property type="match status" value="1"/>
</dbReference>
<keyword evidence="11" id="KW-0472">Membrane</keyword>
<evidence type="ECO:0000313" key="18">
    <source>
        <dbReference type="Proteomes" id="UP000001646"/>
    </source>
</evidence>
<feature type="domain" description="Immunoglobulin V-set" evidence="16">
    <location>
        <begin position="58"/>
        <end position="165"/>
    </location>
</feature>
<keyword evidence="5" id="KW-0597">Phosphoprotein</keyword>
<dbReference type="InterPro" id="IPR008096">
    <property type="entry name" value="CTLA4"/>
</dbReference>
<accession>A0A803SXZ9</accession>
<evidence type="ECO:0000256" key="8">
    <source>
        <dbReference type="ARBA" id="ARBA00022859"/>
    </source>
</evidence>
<reference evidence="17" key="3">
    <citation type="submission" date="2025-09" db="UniProtKB">
        <authorList>
            <consortium name="Ensembl"/>
        </authorList>
    </citation>
    <scope>IDENTIFICATION</scope>
</reference>
<evidence type="ECO:0000313" key="17">
    <source>
        <dbReference type="Ensembl" id="ENSACAP00000027839.1"/>
    </source>
</evidence>
<evidence type="ECO:0000256" key="6">
    <source>
        <dbReference type="ARBA" id="ARBA00022692"/>
    </source>
</evidence>
<dbReference type="GO" id="GO:0042129">
    <property type="term" value="P:regulation of T cell proliferation"/>
    <property type="evidence" value="ECO:0007669"/>
    <property type="project" value="InterPro"/>
</dbReference>
<evidence type="ECO:0000256" key="1">
    <source>
        <dbReference type="ARBA" id="ARBA00002230"/>
    </source>
</evidence>
<dbReference type="Pfam" id="PF07686">
    <property type="entry name" value="V-set"/>
    <property type="match status" value="1"/>
</dbReference>
<evidence type="ECO:0000256" key="2">
    <source>
        <dbReference type="ARBA" id="ARBA00004251"/>
    </source>
</evidence>
<dbReference type="InterPro" id="IPR013106">
    <property type="entry name" value="Ig_V-set"/>
</dbReference>
<dbReference type="PANTHER" id="PTHR11494:SF8">
    <property type="entry name" value="CYTOTOXIC T-LYMPHOCYTE PROTEIN 4"/>
    <property type="match status" value="1"/>
</dbReference>
<dbReference type="GO" id="GO:0050852">
    <property type="term" value="P:T cell receptor signaling pathway"/>
    <property type="evidence" value="ECO:0000318"/>
    <property type="project" value="GO_Central"/>
</dbReference>
<name>A0A803SXZ9_ANOCA</name>
<protein>
    <recommendedName>
        <fullName evidence="3">Cytotoxic T-lymphocyte protein 4</fullName>
    </recommendedName>
    <alternativeName>
        <fullName evidence="15">Cytotoxic T-lymphocyte-associated antigen 4</fullName>
    </alternativeName>
</protein>
<dbReference type="Gene3D" id="2.60.40.10">
    <property type="entry name" value="Immunoglobulins"/>
    <property type="match status" value="1"/>
</dbReference>
<reference evidence="17" key="2">
    <citation type="submission" date="2025-08" db="UniProtKB">
        <authorList>
            <consortium name="Ensembl"/>
        </authorList>
    </citation>
    <scope>IDENTIFICATION</scope>
</reference>
<evidence type="ECO:0000256" key="5">
    <source>
        <dbReference type="ARBA" id="ARBA00022553"/>
    </source>
</evidence>
<evidence type="ECO:0000256" key="12">
    <source>
        <dbReference type="ARBA" id="ARBA00023157"/>
    </source>
</evidence>
<dbReference type="Proteomes" id="UP000001646">
    <property type="component" value="Unplaced"/>
</dbReference>
<keyword evidence="14" id="KW-0393">Immunoglobulin domain</keyword>
<dbReference type="PANTHER" id="PTHR11494">
    <property type="entry name" value="CYTOTOXIC T-LYMPHOCYTE PROTEIN"/>
    <property type="match status" value="1"/>
</dbReference>
<dbReference type="AlphaFoldDB" id="A0A803SXZ9"/>
<comment type="subcellular location">
    <subcellularLocation>
        <location evidence="2">Cell membrane</location>
        <topology evidence="2">Single-pass type I membrane protein</topology>
    </subcellularLocation>
</comment>
<keyword evidence="6" id="KW-0812">Transmembrane</keyword>
<keyword evidence="13" id="KW-0325">Glycoprotein</keyword>
<dbReference type="InterPro" id="IPR036179">
    <property type="entry name" value="Ig-like_dom_sf"/>
</dbReference>
<evidence type="ECO:0000256" key="9">
    <source>
        <dbReference type="ARBA" id="ARBA00022989"/>
    </source>
</evidence>
<dbReference type="GO" id="GO:0050853">
    <property type="term" value="P:B cell receptor signaling pathway"/>
    <property type="evidence" value="ECO:0000318"/>
    <property type="project" value="GO_Central"/>
</dbReference>
<keyword evidence="9" id="KW-1133">Transmembrane helix</keyword>
<evidence type="ECO:0000256" key="13">
    <source>
        <dbReference type="ARBA" id="ARBA00023180"/>
    </source>
</evidence>
<dbReference type="GO" id="GO:0045590">
    <property type="term" value="P:negative regulation of regulatory T cell differentiation"/>
    <property type="evidence" value="ECO:0000318"/>
    <property type="project" value="GO_Central"/>
</dbReference>
<dbReference type="GeneTree" id="ENSGT00530000063873"/>
<keyword evidence="10" id="KW-1064">Adaptive immunity</keyword>
<dbReference type="Bgee" id="ENSACAG00000004464">
    <property type="expression patterns" value="Expressed in adrenal gland and 1 other cell type or tissue"/>
</dbReference>
<evidence type="ECO:0000259" key="16">
    <source>
        <dbReference type="Pfam" id="PF07686"/>
    </source>
</evidence>
<organism evidence="17 18">
    <name type="scientific">Anolis carolinensis</name>
    <name type="common">Green anole</name>
    <name type="synonym">American chameleon</name>
    <dbReference type="NCBI Taxonomy" id="28377"/>
    <lineage>
        <taxon>Eukaryota</taxon>
        <taxon>Metazoa</taxon>
        <taxon>Chordata</taxon>
        <taxon>Craniata</taxon>
        <taxon>Vertebrata</taxon>
        <taxon>Euteleostomi</taxon>
        <taxon>Lepidosauria</taxon>
        <taxon>Squamata</taxon>
        <taxon>Bifurcata</taxon>
        <taxon>Unidentata</taxon>
        <taxon>Episquamata</taxon>
        <taxon>Toxicofera</taxon>
        <taxon>Iguania</taxon>
        <taxon>Dactyloidae</taxon>
        <taxon>Anolis</taxon>
    </lineage>
</organism>
<evidence type="ECO:0000256" key="3">
    <source>
        <dbReference type="ARBA" id="ARBA00016331"/>
    </source>
</evidence>
<dbReference type="InterPro" id="IPR013783">
    <property type="entry name" value="Ig-like_fold"/>
</dbReference>
<evidence type="ECO:0000256" key="14">
    <source>
        <dbReference type="ARBA" id="ARBA00023319"/>
    </source>
</evidence>
<keyword evidence="4" id="KW-1003">Cell membrane</keyword>
<evidence type="ECO:0000256" key="7">
    <source>
        <dbReference type="ARBA" id="ARBA00022729"/>
    </source>
</evidence>
<keyword evidence="8" id="KW-0391">Immunity</keyword>
<dbReference type="PRINTS" id="PR01720">
    <property type="entry name" value="CTLANTIGEN4"/>
</dbReference>
<dbReference type="GO" id="GO:0002250">
    <property type="term" value="P:adaptive immune response"/>
    <property type="evidence" value="ECO:0007669"/>
    <property type="project" value="UniProtKB-KW"/>
</dbReference>
<reference evidence="17" key="1">
    <citation type="submission" date="2009-12" db="EMBL/GenBank/DDBJ databases">
        <title>The Genome Sequence of Anolis carolinensis (Green Anole Lizard).</title>
        <authorList>
            <consortium name="The Genome Sequencing Platform"/>
            <person name="Di Palma F."/>
            <person name="Alfoldi J."/>
            <person name="Heiman D."/>
            <person name="Young S."/>
            <person name="Grabherr M."/>
            <person name="Johnson J."/>
            <person name="Lander E.S."/>
            <person name="Lindblad-Toh K."/>
        </authorList>
    </citation>
    <scope>NUCLEOTIDE SEQUENCE [LARGE SCALE GENOMIC DNA]</scope>
    <source>
        <strain evidence="17">JBL SC #1</strain>
    </source>
</reference>
<sequence length="211" mass="23424">HSMQSCRSHDLWSLILIKELMTTFPYGEDLFCLVVFNYDVCIFVDFPAVMEVTQPVFTVVKSQGAANFQCGFTNTEDASKLRITLLKQEGNESVQICALSFPLEEGSLFKTNEDGIQCQIRPGRESVNITLWGLKATDAGLYVCQMEWIYPPPYYSVLGSGTQLFLLGISAGVFFCLITFHSPALNIVTSKGPSRQALKPRSVSVLLEACK</sequence>
<keyword evidence="12" id="KW-1015">Disulfide bond</keyword>
<keyword evidence="18" id="KW-1185">Reference proteome</keyword>
<dbReference type="GO" id="GO:0009897">
    <property type="term" value="C:external side of plasma membrane"/>
    <property type="evidence" value="ECO:0000318"/>
    <property type="project" value="GO_Central"/>
</dbReference>
<dbReference type="InParanoid" id="A0A803SXZ9"/>
<evidence type="ECO:0000256" key="4">
    <source>
        <dbReference type="ARBA" id="ARBA00022475"/>
    </source>
</evidence>
<dbReference type="FunCoup" id="A0A803SXZ9">
    <property type="interactions" value="63"/>
</dbReference>
<keyword evidence="7" id="KW-0732">Signal</keyword>
<dbReference type="InterPro" id="IPR040216">
    <property type="entry name" value="CTLA4/CD28"/>
</dbReference>
<comment type="function">
    <text evidence="1">Inhibitory receptor acting as a major negative regulator of T-cell responses. The affinity of CTLA4 for its natural B7 family ligands, CD80 and CD86, is considerably stronger than the affinity of their cognate stimulatory coreceptor CD28.</text>
</comment>
<evidence type="ECO:0000256" key="10">
    <source>
        <dbReference type="ARBA" id="ARBA00023130"/>
    </source>
</evidence>
<evidence type="ECO:0000256" key="15">
    <source>
        <dbReference type="ARBA" id="ARBA00032097"/>
    </source>
</evidence>
<dbReference type="Ensembl" id="ENSACAT00000044204.1">
    <property type="protein sequence ID" value="ENSACAP00000027839.1"/>
    <property type="gene ID" value="ENSACAG00000004464.4"/>
</dbReference>
<evidence type="ECO:0000256" key="11">
    <source>
        <dbReference type="ARBA" id="ARBA00023136"/>
    </source>
</evidence>